<evidence type="ECO:0000313" key="12">
    <source>
        <dbReference type="EMBL" id="KPA92441.1"/>
    </source>
</evidence>
<evidence type="ECO:0000256" key="9">
    <source>
        <dbReference type="ARBA" id="ARBA00023136"/>
    </source>
</evidence>
<sequence>MTRQAGFTLLELVIALAIFSLLSLGSWRLYEGLLRVQAQVADHEQALRSLQRAVAVLERDLMQVAASGNSPALRLHQGELSLQRGNWRNPLGQPRSERQAVSYRLEAQRLWRHSRSPELAIPHKQVLLGDVRELRWRFHDPRTGWRSDWPAGAKLPRAVEVTLSTGRFDGIRRVILLPEPA</sequence>
<dbReference type="Pfam" id="PF07963">
    <property type="entry name" value="N_methyl"/>
    <property type="match status" value="1"/>
</dbReference>
<dbReference type="Pfam" id="PF11612">
    <property type="entry name" value="T2SSJ"/>
    <property type="match status" value="1"/>
</dbReference>
<dbReference type="OrthoDB" id="9794345at2"/>
<dbReference type="InterPro" id="IPR045584">
    <property type="entry name" value="Pilin-like"/>
</dbReference>
<evidence type="ECO:0000256" key="11">
    <source>
        <dbReference type="SAM" id="Phobius"/>
    </source>
</evidence>
<dbReference type="InterPro" id="IPR010055">
    <property type="entry name" value="T2SS_protein-GspJ"/>
</dbReference>
<dbReference type="EMBL" id="JSYZ01000003">
    <property type="protein sequence ID" value="KPA92441.1"/>
    <property type="molecule type" value="Genomic_DNA"/>
</dbReference>
<gene>
    <name evidence="12" type="ORF">PF66_01120</name>
</gene>
<dbReference type="PANTHER" id="PTHR39583">
    <property type="entry name" value="TYPE II SECRETION SYSTEM PROTEIN J-RELATED"/>
    <property type="match status" value="1"/>
</dbReference>
<dbReference type="Gene3D" id="3.10.610.10">
    <property type="entry name" value="GSPII I/J protein-like"/>
    <property type="match status" value="1"/>
</dbReference>
<dbReference type="Gene3D" id="2.10.70.20">
    <property type="entry name" value="gspk-gspi-gspj complex like domains"/>
    <property type="match status" value="1"/>
</dbReference>
<comment type="subcellular location">
    <subcellularLocation>
        <location evidence="1">Cell inner membrane</location>
        <topology evidence="1">Single-pass membrane protein</topology>
    </subcellularLocation>
</comment>
<dbReference type="Proteomes" id="UP000037931">
    <property type="component" value="Unassembled WGS sequence"/>
</dbReference>
<proteinExistence type="inferred from homology"/>
<keyword evidence="10" id="KW-0175">Coiled coil</keyword>
<dbReference type="SUPFAM" id="SSF54523">
    <property type="entry name" value="Pili subunits"/>
    <property type="match status" value="1"/>
</dbReference>
<dbReference type="NCBIfam" id="TIGR02532">
    <property type="entry name" value="IV_pilin_GFxxxE"/>
    <property type="match status" value="1"/>
</dbReference>
<comment type="caution">
    <text evidence="12">The sequence shown here is derived from an EMBL/GenBank/DDBJ whole genome shotgun (WGS) entry which is preliminary data.</text>
</comment>
<dbReference type="AlphaFoldDB" id="A0A0N0VKD2"/>
<evidence type="ECO:0000256" key="2">
    <source>
        <dbReference type="ARBA" id="ARBA00011084"/>
    </source>
</evidence>
<keyword evidence="4" id="KW-1003">Cell membrane</keyword>
<keyword evidence="13" id="KW-1185">Reference proteome</keyword>
<dbReference type="GO" id="GO:0015628">
    <property type="term" value="P:protein secretion by the type II secretion system"/>
    <property type="evidence" value="ECO:0007669"/>
    <property type="project" value="InterPro"/>
</dbReference>
<dbReference type="STRING" id="50340.PF66_01120"/>
<evidence type="ECO:0000256" key="8">
    <source>
        <dbReference type="ARBA" id="ARBA00022989"/>
    </source>
</evidence>
<accession>A0A0N0VKD2</accession>
<evidence type="ECO:0000256" key="10">
    <source>
        <dbReference type="SAM" id="Coils"/>
    </source>
</evidence>
<evidence type="ECO:0000256" key="3">
    <source>
        <dbReference type="ARBA" id="ARBA00021539"/>
    </source>
</evidence>
<keyword evidence="7 11" id="KW-0812">Transmembrane</keyword>
<evidence type="ECO:0000256" key="1">
    <source>
        <dbReference type="ARBA" id="ARBA00004377"/>
    </source>
</evidence>
<evidence type="ECO:0000256" key="6">
    <source>
        <dbReference type="ARBA" id="ARBA00022519"/>
    </source>
</evidence>
<dbReference type="InterPro" id="IPR051621">
    <property type="entry name" value="T2SS_protein_J"/>
</dbReference>
<comment type="similarity">
    <text evidence="2">Belongs to the GSP J family.</text>
</comment>
<organism evidence="12 13">
    <name type="scientific">Pseudomonas asplenii</name>
    <dbReference type="NCBI Taxonomy" id="53407"/>
    <lineage>
        <taxon>Bacteria</taxon>
        <taxon>Pseudomonadati</taxon>
        <taxon>Pseudomonadota</taxon>
        <taxon>Gammaproteobacteria</taxon>
        <taxon>Pseudomonadales</taxon>
        <taxon>Pseudomonadaceae</taxon>
        <taxon>Pseudomonas</taxon>
    </lineage>
</organism>
<evidence type="ECO:0000256" key="5">
    <source>
        <dbReference type="ARBA" id="ARBA00022481"/>
    </source>
</evidence>
<keyword evidence="8 11" id="KW-1133">Transmembrane helix</keyword>
<protein>
    <recommendedName>
        <fullName evidence="3">Type II secretion system protein J</fullName>
    </recommendedName>
</protein>
<keyword evidence="5" id="KW-0488">Methylation</keyword>
<feature type="transmembrane region" description="Helical" evidence="11">
    <location>
        <begin position="6"/>
        <end position="27"/>
    </location>
</feature>
<dbReference type="RefSeq" id="WP_054062086.1">
    <property type="nucleotide sequence ID" value="NZ_JSYZ01000003.1"/>
</dbReference>
<name>A0A0N0VKD2_9PSED</name>
<evidence type="ECO:0000256" key="7">
    <source>
        <dbReference type="ARBA" id="ARBA00022692"/>
    </source>
</evidence>
<dbReference type="InterPro" id="IPR012902">
    <property type="entry name" value="N_methyl_site"/>
</dbReference>
<feature type="coiled-coil region" evidence="10">
    <location>
        <begin position="33"/>
        <end position="67"/>
    </location>
</feature>
<evidence type="ECO:0000313" key="13">
    <source>
        <dbReference type="Proteomes" id="UP000037931"/>
    </source>
</evidence>
<keyword evidence="9 11" id="KW-0472">Membrane</keyword>
<reference evidence="12 13" key="1">
    <citation type="journal article" date="2015" name="PLoS ONE">
        <title>Rice-Infecting Pseudomonas Genomes Are Highly Accessorized and Harbor Multiple Putative Virulence Mechanisms to Cause Sheath Brown Rot.</title>
        <authorList>
            <person name="Quibod I.L."/>
            <person name="Grande G."/>
            <person name="Oreiro E.G."/>
            <person name="Borja F.N."/>
            <person name="Dossa G.S."/>
            <person name="Mauleon R."/>
            <person name="Cruz C.V."/>
            <person name="Oliva R."/>
        </authorList>
    </citation>
    <scope>NUCLEOTIDE SEQUENCE [LARGE SCALE GENOMIC DNA]</scope>
    <source>
        <strain evidence="12 13">IRRI 6609</strain>
    </source>
</reference>
<dbReference type="PANTHER" id="PTHR39583:SF2">
    <property type="entry name" value="TYPE II SECRETION SYSTEM PROTEIN J"/>
    <property type="match status" value="1"/>
</dbReference>
<dbReference type="NCBIfam" id="TIGR01711">
    <property type="entry name" value="gspJ"/>
    <property type="match status" value="1"/>
</dbReference>
<dbReference type="PATRIC" id="fig|50340.43.peg.4003"/>
<dbReference type="GO" id="GO:0015627">
    <property type="term" value="C:type II protein secretion system complex"/>
    <property type="evidence" value="ECO:0007669"/>
    <property type="project" value="InterPro"/>
</dbReference>
<evidence type="ECO:0000256" key="4">
    <source>
        <dbReference type="ARBA" id="ARBA00022475"/>
    </source>
</evidence>
<keyword evidence="6" id="KW-0997">Cell inner membrane</keyword>
<dbReference type="GO" id="GO:0005886">
    <property type="term" value="C:plasma membrane"/>
    <property type="evidence" value="ECO:0007669"/>
    <property type="project" value="UniProtKB-SubCell"/>
</dbReference>